<sequence>MGMGLYQQLNILFSHKKLKLAINIYMPS</sequence>
<reference evidence="1" key="1">
    <citation type="submission" date="2018-02" db="EMBL/GenBank/DDBJ databases">
        <title>Rhizophora mucronata_Transcriptome.</title>
        <authorList>
            <person name="Meera S.P."/>
            <person name="Sreeshan A."/>
            <person name="Augustine A."/>
        </authorList>
    </citation>
    <scope>NUCLEOTIDE SEQUENCE</scope>
    <source>
        <tissue evidence="1">Leaf</tissue>
    </source>
</reference>
<organism evidence="1">
    <name type="scientific">Rhizophora mucronata</name>
    <name type="common">Asiatic mangrove</name>
    <dbReference type="NCBI Taxonomy" id="61149"/>
    <lineage>
        <taxon>Eukaryota</taxon>
        <taxon>Viridiplantae</taxon>
        <taxon>Streptophyta</taxon>
        <taxon>Embryophyta</taxon>
        <taxon>Tracheophyta</taxon>
        <taxon>Spermatophyta</taxon>
        <taxon>Magnoliopsida</taxon>
        <taxon>eudicotyledons</taxon>
        <taxon>Gunneridae</taxon>
        <taxon>Pentapetalae</taxon>
        <taxon>rosids</taxon>
        <taxon>fabids</taxon>
        <taxon>Malpighiales</taxon>
        <taxon>Rhizophoraceae</taxon>
        <taxon>Rhizophora</taxon>
    </lineage>
</organism>
<evidence type="ECO:0000313" key="1">
    <source>
        <dbReference type="EMBL" id="MBX53599.1"/>
    </source>
</evidence>
<accession>A0A2P2PFZ7</accession>
<dbReference type="AlphaFoldDB" id="A0A2P2PFZ7"/>
<proteinExistence type="predicted"/>
<protein>
    <submittedName>
        <fullName evidence="1">Uncharacterized protein</fullName>
    </submittedName>
</protein>
<name>A0A2P2PFZ7_RHIMU</name>
<dbReference type="EMBL" id="GGEC01073115">
    <property type="protein sequence ID" value="MBX53599.1"/>
    <property type="molecule type" value="Transcribed_RNA"/>
</dbReference>